<proteinExistence type="predicted"/>
<accession>A0A8R1YBW3</accession>
<keyword evidence="2" id="KW-1185">Reference proteome</keyword>
<reference evidence="2" key="1">
    <citation type="journal article" date="2008" name="Nat. Genet.">
        <title>The Pristionchus pacificus genome provides a unique perspective on nematode lifestyle and parasitism.</title>
        <authorList>
            <person name="Dieterich C."/>
            <person name="Clifton S.W."/>
            <person name="Schuster L.N."/>
            <person name="Chinwalla A."/>
            <person name="Delehaunty K."/>
            <person name="Dinkelacker I."/>
            <person name="Fulton L."/>
            <person name="Fulton R."/>
            <person name="Godfrey J."/>
            <person name="Minx P."/>
            <person name="Mitreva M."/>
            <person name="Roeseler W."/>
            <person name="Tian H."/>
            <person name="Witte H."/>
            <person name="Yang S.P."/>
            <person name="Wilson R.K."/>
            <person name="Sommer R.J."/>
        </authorList>
    </citation>
    <scope>NUCLEOTIDE SEQUENCE [LARGE SCALE GENOMIC DNA]</scope>
    <source>
        <strain evidence="2">PS312</strain>
    </source>
</reference>
<accession>A0A2A6BBJ0</accession>
<gene>
    <name evidence="1" type="primary">WBGene00104663</name>
</gene>
<evidence type="ECO:0000313" key="1">
    <source>
        <dbReference type="EnsemblMetazoa" id="PPA15109.1"/>
    </source>
</evidence>
<organism evidence="1 2">
    <name type="scientific">Pristionchus pacificus</name>
    <name type="common">Parasitic nematode worm</name>
    <dbReference type="NCBI Taxonomy" id="54126"/>
    <lineage>
        <taxon>Eukaryota</taxon>
        <taxon>Metazoa</taxon>
        <taxon>Ecdysozoa</taxon>
        <taxon>Nematoda</taxon>
        <taxon>Chromadorea</taxon>
        <taxon>Rhabditida</taxon>
        <taxon>Rhabditina</taxon>
        <taxon>Diplogasteromorpha</taxon>
        <taxon>Diplogasteroidea</taxon>
        <taxon>Neodiplogasteridae</taxon>
        <taxon>Pristionchus</taxon>
    </lineage>
</organism>
<sequence>MSTPPPDPTMEVLRRGIILRPATPPAAEAAASKQLRFQQVHSFQSTPANCPLPEKPAKPDCEQLQSSLPQPSEAFFPQPDVLAVTLVRSLGPYNTRQLIGLLHEQVEQQDDRQREEETMTMKEAGGFPMTHWQPVKVEKPNLQVI</sequence>
<dbReference type="AlphaFoldDB" id="A0A2A6BBJ0"/>
<evidence type="ECO:0000313" key="2">
    <source>
        <dbReference type="Proteomes" id="UP000005239"/>
    </source>
</evidence>
<reference evidence="1" key="2">
    <citation type="submission" date="2022-06" db="UniProtKB">
        <authorList>
            <consortium name="EnsemblMetazoa"/>
        </authorList>
    </citation>
    <scope>IDENTIFICATION</scope>
    <source>
        <strain evidence="1">PS312</strain>
    </source>
</reference>
<dbReference type="EnsemblMetazoa" id="PPA15109.1">
    <property type="protein sequence ID" value="PPA15109.1"/>
    <property type="gene ID" value="WBGene00104663"/>
</dbReference>
<protein>
    <submittedName>
        <fullName evidence="1">Uncharacterized protein</fullName>
    </submittedName>
</protein>
<dbReference type="Proteomes" id="UP000005239">
    <property type="component" value="Unassembled WGS sequence"/>
</dbReference>
<name>A0A2A6BBJ0_PRIPA</name>